<dbReference type="Pfam" id="PF03551">
    <property type="entry name" value="PadR"/>
    <property type="match status" value="1"/>
</dbReference>
<dbReference type="InterPro" id="IPR036388">
    <property type="entry name" value="WH-like_DNA-bd_sf"/>
</dbReference>
<dbReference type="Proteomes" id="UP000195437">
    <property type="component" value="Chromosome"/>
</dbReference>
<evidence type="ECO:0000259" key="1">
    <source>
        <dbReference type="Pfam" id="PF03551"/>
    </source>
</evidence>
<dbReference type="Gene3D" id="1.10.10.10">
    <property type="entry name" value="Winged helix-like DNA-binding domain superfamily/Winged helix DNA-binding domain"/>
    <property type="match status" value="1"/>
</dbReference>
<dbReference type="SUPFAM" id="SSF46785">
    <property type="entry name" value="Winged helix' DNA-binding domain"/>
    <property type="match status" value="1"/>
</dbReference>
<gene>
    <name evidence="2" type="ORF">CBW65_15200</name>
</gene>
<accession>A0A1Y0IWR7</accession>
<keyword evidence="3" id="KW-1185">Reference proteome</keyword>
<dbReference type="InterPro" id="IPR005149">
    <property type="entry name" value="Tscrpt_reg_PadR_N"/>
</dbReference>
<dbReference type="EMBL" id="CP021434">
    <property type="protein sequence ID" value="ARU63925.1"/>
    <property type="molecule type" value="Genomic_DNA"/>
</dbReference>
<evidence type="ECO:0000313" key="2">
    <source>
        <dbReference type="EMBL" id="ARU63925.1"/>
    </source>
</evidence>
<dbReference type="PANTHER" id="PTHR33169:SF14">
    <property type="entry name" value="TRANSCRIPTIONAL REGULATOR RV3488"/>
    <property type="match status" value="1"/>
</dbReference>
<dbReference type="AlphaFoldDB" id="A0A1Y0IWR7"/>
<sequence length="94" mass="10993">MLADRPKYGFELAKQARETSGGSFEMKEATLYIALKRLEKQGYATSFWEDSISGGGRRKYYRLTEEGLARVRGKKQEWEYLKGMIDRFLKEVEL</sequence>
<dbReference type="InterPro" id="IPR036390">
    <property type="entry name" value="WH_DNA-bd_sf"/>
</dbReference>
<evidence type="ECO:0000313" key="3">
    <source>
        <dbReference type="Proteomes" id="UP000195437"/>
    </source>
</evidence>
<name>A0A1Y0IWR7_9BACL</name>
<dbReference type="PANTHER" id="PTHR33169">
    <property type="entry name" value="PADR-FAMILY TRANSCRIPTIONAL REGULATOR"/>
    <property type="match status" value="1"/>
</dbReference>
<feature type="domain" description="Transcription regulator PadR N-terminal" evidence="1">
    <location>
        <begin position="2"/>
        <end position="70"/>
    </location>
</feature>
<dbReference type="KEGG" id="tum:CBW65_15200"/>
<dbReference type="InterPro" id="IPR052509">
    <property type="entry name" value="Metal_resp_DNA-bind_regulator"/>
</dbReference>
<reference evidence="3" key="1">
    <citation type="submission" date="2017-05" db="EMBL/GenBank/DDBJ databases">
        <authorList>
            <person name="Sung H."/>
        </authorList>
    </citation>
    <scope>NUCLEOTIDE SEQUENCE [LARGE SCALE GENOMIC DNA]</scope>
    <source>
        <strain evidence="3">AR23208</strain>
    </source>
</reference>
<organism evidence="2 3">
    <name type="scientific">Tumebacillus avium</name>
    <dbReference type="NCBI Taxonomy" id="1903704"/>
    <lineage>
        <taxon>Bacteria</taxon>
        <taxon>Bacillati</taxon>
        <taxon>Bacillota</taxon>
        <taxon>Bacilli</taxon>
        <taxon>Bacillales</taxon>
        <taxon>Alicyclobacillaceae</taxon>
        <taxon>Tumebacillus</taxon>
    </lineage>
</organism>
<protein>
    <recommendedName>
        <fullName evidence="1">Transcription regulator PadR N-terminal domain-containing protein</fullName>
    </recommendedName>
</protein>
<proteinExistence type="predicted"/>